<evidence type="ECO:0000313" key="2">
    <source>
        <dbReference type="Proteomes" id="UP000030669"/>
    </source>
</evidence>
<gene>
    <name evidence="1" type="ORF">GLOTRDRAFT_110130</name>
</gene>
<organism evidence="1 2">
    <name type="scientific">Gloeophyllum trabeum (strain ATCC 11539 / FP-39264 / Madison 617)</name>
    <name type="common">Brown rot fungus</name>
    <dbReference type="NCBI Taxonomy" id="670483"/>
    <lineage>
        <taxon>Eukaryota</taxon>
        <taxon>Fungi</taxon>
        <taxon>Dikarya</taxon>
        <taxon>Basidiomycota</taxon>
        <taxon>Agaricomycotina</taxon>
        <taxon>Agaricomycetes</taxon>
        <taxon>Gloeophyllales</taxon>
        <taxon>Gloeophyllaceae</taxon>
        <taxon>Gloeophyllum</taxon>
    </lineage>
</organism>
<protein>
    <submittedName>
        <fullName evidence="1">Uncharacterized protein</fullName>
    </submittedName>
</protein>
<keyword evidence="2" id="KW-1185">Reference proteome</keyword>
<dbReference type="HOGENOM" id="CLU_2454932_0_0_1"/>
<evidence type="ECO:0000313" key="1">
    <source>
        <dbReference type="EMBL" id="EPQ58320.1"/>
    </source>
</evidence>
<sequence>MLVYTGPPFHQRLQGGSRVYRRARPTKVPKSSIKRGSLLLSRPSYYFSSLAFSGEKPRTSPEKWTCHLTQSSLFGTYPSWIVPPLCPLR</sequence>
<dbReference type="KEGG" id="gtr:GLOTRDRAFT_110130"/>
<reference evidence="1 2" key="1">
    <citation type="journal article" date="2012" name="Science">
        <title>The Paleozoic origin of enzymatic lignin decomposition reconstructed from 31 fungal genomes.</title>
        <authorList>
            <person name="Floudas D."/>
            <person name="Binder M."/>
            <person name="Riley R."/>
            <person name="Barry K."/>
            <person name="Blanchette R.A."/>
            <person name="Henrissat B."/>
            <person name="Martinez A.T."/>
            <person name="Otillar R."/>
            <person name="Spatafora J.W."/>
            <person name="Yadav J.S."/>
            <person name="Aerts A."/>
            <person name="Benoit I."/>
            <person name="Boyd A."/>
            <person name="Carlson A."/>
            <person name="Copeland A."/>
            <person name="Coutinho P.M."/>
            <person name="de Vries R.P."/>
            <person name="Ferreira P."/>
            <person name="Findley K."/>
            <person name="Foster B."/>
            <person name="Gaskell J."/>
            <person name="Glotzer D."/>
            <person name="Gorecki P."/>
            <person name="Heitman J."/>
            <person name="Hesse C."/>
            <person name="Hori C."/>
            <person name="Igarashi K."/>
            <person name="Jurgens J.A."/>
            <person name="Kallen N."/>
            <person name="Kersten P."/>
            <person name="Kohler A."/>
            <person name="Kuees U."/>
            <person name="Kumar T.K.A."/>
            <person name="Kuo A."/>
            <person name="LaButti K."/>
            <person name="Larrondo L.F."/>
            <person name="Lindquist E."/>
            <person name="Ling A."/>
            <person name="Lombard V."/>
            <person name="Lucas S."/>
            <person name="Lundell T."/>
            <person name="Martin R."/>
            <person name="McLaughlin D.J."/>
            <person name="Morgenstern I."/>
            <person name="Morin E."/>
            <person name="Murat C."/>
            <person name="Nagy L.G."/>
            <person name="Nolan M."/>
            <person name="Ohm R.A."/>
            <person name="Patyshakuliyeva A."/>
            <person name="Rokas A."/>
            <person name="Ruiz-Duenas F.J."/>
            <person name="Sabat G."/>
            <person name="Salamov A."/>
            <person name="Samejima M."/>
            <person name="Schmutz J."/>
            <person name="Slot J.C."/>
            <person name="St John F."/>
            <person name="Stenlid J."/>
            <person name="Sun H."/>
            <person name="Sun S."/>
            <person name="Syed K."/>
            <person name="Tsang A."/>
            <person name="Wiebenga A."/>
            <person name="Young D."/>
            <person name="Pisabarro A."/>
            <person name="Eastwood D.C."/>
            <person name="Martin F."/>
            <person name="Cullen D."/>
            <person name="Grigoriev I.V."/>
            <person name="Hibbett D.S."/>
        </authorList>
    </citation>
    <scope>NUCLEOTIDE SEQUENCE [LARGE SCALE GENOMIC DNA]</scope>
    <source>
        <strain evidence="1 2">ATCC 11539</strain>
    </source>
</reference>
<proteinExistence type="predicted"/>
<dbReference type="Proteomes" id="UP000030669">
    <property type="component" value="Unassembled WGS sequence"/>
</dbReference>
<dbReference type="AlphaFoldDB" id="S7RUB6"/>
<dbReference type="EMBL" id="KB469298">
    <property type="protein sequence ID" value="EPQ58320.1"/>
    <property type="molecule type" value="Genomic_DNA"/>
</dbReference>
<name>S7RUB6_GLOTA</name>
<accession>S7RUB6</accession>
<dbReference type="GeneID" id="19299153"/>
<dbReference type="RefSeq" id="XP_007863531.1">
    <property type="nucleotide sequence ID" value="XM_007865340.1"/>
</dbReference>